<dbReference type="InterPro" id="IPR007844">
    <property type="entry name" value="AsmA"/>
</dbReference>
<dbReference type="Proteomes" id="UP000235547">
    <property type="component" value="Unassembled WGS sequence"/>
</dbReference>
<dbReference type="PANTHER" id="PTHR30441">
    <property type="entry name" value="DUF748 DOMAIN-CONTAINING PROTEIN"/>
    <property type="match status" value="1"/>
</dbReference>
<proteinExistence type="predicted"/>
<evidence type="ECO:0000313" key="2">
    <source>
        <dbReference type="EMBL" id="PMR81220.1"/>
    </source>
</evidence>
<organism evidence="2 3">
    <name type="scientific">Halomonas urumqiensis</name>
    <dbReference type="NCBI Taxonomy" id="1684789"/>
    <lineage>
        <taxon>Bacteria</taxon>
        <taxon>Pseudomonadati</taxon>
        <taxon>Pseudomonadota</taxon>
        <taxon>Gammaproteobacteria</taxon>
        <taxon>Oceanospirillales</taxon>
        <taxon>Halomonadaceae</taxon>
        <taxon>Halomonas</taxon>
    </lineage>
</organism>
<dbReference type="GO" id="GO:0090313">
    <property type="term" value="P:regulation of protein targeting to membrane"/>
    <property type="evidence" value="ECO:0007669"/>
    <property type="project" value="TreeGrafter"/>
</dbReference>
<dbReference type="PANTHER" id="PTHR30441:SF4">
    <property type="entry name" value="PROTEIN ASMA"/>
    <property type="match status" value="1"/>
</dbReference>
<keyword evidence="3" id="KW-1185">Reference proteome</keyword>
<dbReference type="Pfam" id="PF05170">
    <property type="entry name" value="AsmA"/>
    <property type="match status" value="1"/>
</dbReference>
<dbReference type="AlphaFoldDB" id="A0A2N7ULA3"/>
<evidence type="ECO:0000259" key="1">
    <source>
        <dbReference type="Pfam" id="PF05170"/>
    </source>
</evidence>
<reference evidence="2 3" key="1">
    <citation type="submission" date="2018-01" db="EMBL/GenBank/DDBJ databases">
        <title>Halomonas endophytica sp. nov., isolated from storage liquid in the stems of Populus euphratica.</title>
        <authorList>
            <person name="Chen C."/>
        </authorList>
    </citation>
    <scope>NUCLEOTIDE SEQUENCE [LARGE SCALE GENOMIC DNA]</scope>
    <source>
        <strain evidence="2 3">BZ-SZ-XJ27</strain>
    </source>
</reference>
<accession>A0A2N7ULA3</accession>
<feature type="domain" description="AsmA" evidence="1">
    <location>
        <begin position="1"/>
        <end position="657"/>
    </location>
</feature>
<dbReference type="GO" id="GO:0005886">
    <property type="term" value="C:plasma membrane"/>
    <property type="evidence" value="ECO:0007669"/>
    <property type="project" value="TreeGrafter"/>
</dbReference>
<sequence>MKRLLRTLLAAVGVLALVAVGAVVYVTTFFDPEDLKPRLVEVVREQSGLELALDGPLTWSFYPRLGVSVASAEAWLPEQAVEEEDAFVAFQQAEVSLSFAPILRGEIAIDGLTLDGMRLNLERDEQGRGNWESLMERLAERSEAAEEVLAPASAGLPPGSDTHLTVALNVASVQIRDGEISYRDLSNGTELRLTDASISGSNVNPRRAFPLEAGFRLDRYDELDWEDSEKAPLLSSRMAMKGRVTLNLAERRYVTDGLTLNATSQLEGVTGEQQLNLSGDQLIVDVPGERLSLEGGNLEATLRHPQLGDSALPLAMAFAMDADLAAGSAQLRDLELTGDDGLKVSGNLNLSSLYASPAYSGQISLAPLSLHPWLKRLSMMPTLADESALSDVALTSPLEGNMQGVEFTGLTLVLDDSTFTGELGVGLAGQRLDFDLQGDRLNLDSYMPPEAPAEEGSAALSLPGVSQAYADQPATLLPVEWLSTLDLDGQLTLGRLQLAGLEFSDVSLALSGRDGRQRLVGFESGFYEGELAASGELDLTRDDPHWQLAPRLSRLRIDSLLETLDDQPAPLRGRLNAEGELTSRGNTWPDLKRNLNGNIDTRIDDGAILEVNVSRELCTAAATLEGEQTTRDWHPDTRFERAQASLRFRDGNVNSDDLLITIPGIELGGEGWFDLSSERFEARAAARVVDGADLACRVNPRLERVSFPVRCEGSLDGDSSEWCRFDREAFQASLGELVRDEVTSRAGEEVEQRLERPLQQLEERIGEDAGRELRDTLRGLFN</sequence>
<dbReference type="OrthoDB" id="9766390at2"/>
<dbReference type="InterPro" id="IPR052894">
    <property type="entry name" value="AsmA-related"/>
</dbReference>
<dbReference type="RefSeq" id="WP_102587396.1">
    <property type="nucleotide sequence ID" value="NZ_BNAE01000005.1"/>
</dbReference>
<name>A0A2N7ULA3_9GAMM</name>
<comment type="caution">
    <text evidence="2">The sequence shown here is derived from an EMBL/GenBank/DDBJ whole genome shotgun (WGS) entry which is preliminary data.</text>
</comment>
<dbReference type="EMBL" id="PNRG01000010">
    <property type="protein sequence ID" value="PMR81220.1"/>
    <property type="molecule type" value="Genomic_DNA"/>
</dbReference>
<gene>
    <name evidence="2" type="ORF">C1H70_05745</name>
</gene>
<protein>
    <submittedName>
        <fullName evidence="2">AsmA family protein</fullName>
    </submittedName>
</protein>
<evidence type="ECO:0000313" key="3">
    <source>
        <dbReference type="Proteomes" id="UP000235547"/>
    </source>
</evidence>